<organism evidence="8 9">
    <name type="scientific">Chitinasiproducens palmae</name>
    <dbReference type="NCBI Taxonomy" id="1770053"/>
    <lineage>
        <taxon>Bacteria</taxon>
        <taxon>Pseudomonadati</taxon>
        <taxon>Pseudomonadota</taxon>
        <taxon>Betaproteobacteria</taxon>
        <taxon>Burkholderiales</taxon>
        <taxon>Burkholderiaceae</taxon>
        <taxon>Chitinasiproducens</taxon>
    </lineage>
</organism>
<keyword evidence="4" id="KW-0560">Oxidoreductase</keyword>
<evidence type="ECO:0000259" key="7">
    <source>
        <dbReference type="Pfam" id="PF03460"/>
    </source>
</evidence>
<dbReference type="SUPFAM" id="SSF55124">
    <property type="entry name" value="Nitrite/Sulfite reductase N-terminal domain-like"/>
    <property type="match status" value="2"/>
</dbReference>
<gene>
    <name evidence="8" type="ORF">SAMN05216551_10967</name>
</gene>
<dbReference type="PANTHER" id="PTHR32439:SF9">
    <property type="entry name" value="BLR3264 PROTEIN"/>
    <property type="match status" value="1"/>
</dbReference>
<dbReference type="InterPro" id="IPR036136">
    <property type="entry name" value="Nit/Sulf_reduc_fer-like_dom_sf"/>
</dbReference>
<dbReference type="GO" id="GO:0016491">
    <property type="term" value="F:oxidoreductase activity"/>
    <property type="evidence" value="ECO:0007669"/>
    <property type="project" value="UniProtKB-KW"/>
</dbReference>
<dbReference type="GO" id="GO:0051539">
    <property type="term" value="F:4 iron, 4 sulfur cluster binding"/>
    <property type="evidence" value="ECO:0007669"/>
    <property type="project" value="UniProtKB-KW"/>
</dbReference>
<name>A0A1H2PRZ7_9BURK</name>
<dbReference type="Gene3D" id="3.90.480.10">
    <property type="entry name" value="Sulfite Reductase Hemoprotein,Domain 2"/>
    <property type="match status" value="1"/>
</dbReference>
<evidence type="ECO:0000313" key="8">
    <source>
        <dbReference type="EMBL" id="SDV49706.1"/>
    </source>
</evidence>
<protein>
    <submittedName>
        <fullName evidence="8">Precorrin-3B synthase</fullName>
    </submittedName>
</protein>
<keyword evidence="9" id="KW-1185">Reference proteome</keyword>
<proteinExistence type="predicted"/>
<dbReference type="GO" id="GO:0046872">
    <property type="term" value="F:metal ion binding"/>
    <property type="evidence" value="ECO:0007669"/>
    <property type="project" value="UniProtKB-KW"/>
</dbReference>
<keyword evidence="6" id="KW-0411">Iron-sulfur</keyword>
<keyword evidence="3" id="KW-0479">Metal-binding</keyword>
<evidence type="ECO:0000256" key="3">
    <source>
        <dbReference type="ARBA" id="ARBA00022723"/>
    </source>
</evidence>
<dbReference type="Gene3D" id="3.30.413.10">
    <property type="entry name" value="Sulfite Reductase Hemoprotein, domain 1"/>
    <property type="match status" value="1"/>
</dbReference>
<dbReference type="STRING" id="1770053.SAMN05216551_10967"/>
<evidence type="ECO:0000313" key="9">
    <source>
        <dbReference type="Proteomes" id="UP000243719"/>
    </source>
</evidence>
<keyword evidence="1" id="KW-0004">4Fe-4S</keyword>
<evidence type="ECO:0000256" key="4">
    <source>
        <dbReference type="ARBA" id="ARBA00023002"/>
    </source>
</evidence>
<keyword evidence="2" id="KW-0349">Heme</keyword>
<dbReference type="RefSeq" id="WP_091910123.1">
    <property type="nucleotide sequence ID" value="NZ_FNLO01000009.1"/>
</dbReference>
<dbReference type="Pfam" id="PF03460">
    <property type="entry name" value="NIR_SIR_ferr"/>
    <property type="match status" value="1"/>
</dbReference>
<dbReference type="OrthoDB" id="7459360at2"/>
<reference evidence="9" key="1">
    <citation type="submission" date="2016-09" db="EMBL/GenBank/DDBJ databases">
        <authorList>
            <person name="Varghese N."/>
            <person name="Submissions S."/>
        </authorList>
    </citation>
    <scope>NUCLEOTIDE SEQUENCE [LARGE SCALE GENOMIC DNA]</scope>
    <source>
        <strain evidence="9">JS23</strain>
    </source>
</reference>
<dbReference type="InterPro" id="IPR045854">
    <property type="entry name" value="NO2/SO3_Rdtase_4Fe4S_sf"/>
</dbReference>
<evidence type="ECO:0000256" key="6">
    <source>
        <dbReference type="ARBA" id="ARBA00023014"/>
    </source>
</evidence>
<keyword evidence="5" id="KW-0408">Iron</keyword>
<evidence type="ECO:0000256" key="1">
    <source>
        <dbReference type="ARBA" id="ARBA00022485"/>
    </source>
</evidence>
<dbReference type="InterPro" id="IPR051329">
    <property type="entry name" value="NIR_SIR_4Fe-4S"/>
</dbReference>
<evidence type="ECO:0000256" key="2">
    <source>
        <dbReference type="ARBA" id="ARBA00022617"/>
    </source>
</evidence>
<accession>A0A1H2PRZ7</accession>
<dbReference type="SUPFAM" id="SSF56014">
    <property type="entry name" value="Nitrite and sulphite reductase 4Fe-4S domain-like"/>
    <property type="match status" value="2"/>
</dbReference>
<dbReference type="PANTHER" id="PTHR32439">
    <property type="entry name" value="FERREDOXIN--NITRITE REDUCTASE, CHLOROPLASTIC"/>
    <property type="match status" value="1"/>
</dbReference>
<dbReference type="AlphaFoldDB" id="A0A1H2PRZ7"/>
<feature type="domain" description="Nitrite/Sulfite reductase ferredoxin-like" evidence="7">
    <location>
        <begin position="35"/>
        <end position="90"/>
    </location>
</feature>
<dbReference type="InterPro" id="IPR005117">
    <property type="entry name" value="NiRdtase/SiRdtase_haem-b_fer"/>
</dbReference>
<dbReference type="Proteomes" id="UP000243719">
    <property type="component" value="Unassembled WGS sequence"/>
</dbReference>
<dbReference type="EMBL" id="FNLO01000009">
    <property type="protein sequence ID" value="SDV49706.1"/>
    <property type="molecule type" value="Genomic_DNA"/>
</dbReference>
<evidence type="ECO:0000256" key="5">
    <source>
        <dbReference type="ARBA" id="ARBA00023004"/>
    </source>
</evidence>
<sequence length="540" mass="55828">MPDRVSEPPTRATSPHAGSACPGLLRVVPAADGGLCRIRLPGGALRADQARAVADAAEAFGNGIIETTCRSNLQLRGVNDAAALLARLLAVGLGPRFAGADDARNVMISPAAGRDPAQLADVRDSADALLDGWQRDVRLHRLSPKFSLLLDGGEALAAPDHPHDVWLAALPWPADPTDGPWFAIGLAGCPPIAGRHSPVVDTDGEARDATGHIRDRSHGSVRTSPPYDGSRVLGAVGQRRLPRFVLSLLHAFLTCADAHAREGRPLTRMHALLADDPAAADALIAAASAASGVTLRNDPALSAWQRHAPSRALHAGIRMQRQTGLAMVAVKPRLGRLAPADLRALAALCDHAVTGTGTSAAATRCSGTDHAASRAASDARHGAVASDAARLRITPWHGVMLVDVPAAAAIAVQGKLARLGMAVATADPYSRLGCCAGAPACARSLADVRADAARVARIMPSLPAGADVHLSGCDRQCAAGSPPAILLLARAAGRYTVVARETGSGGTLHTEELALDRLLERLAPIDHRAPTPTDLHEPNA</sequence>